<dbReference type="AlphaFoldDB" id="A0A5C4MY20"/>
<organism evidence="2 3">
    <name type="scientific">Mumia zhuanghuii</name>
    <dbReference type="NCBI Taxonomy" id="2585211"/>
    <lineage>
        <taxon>Bacteria</taxon>
        <taxon>Bacillati</taxon>
        <taxon>Actinomycetota</taxon>
        <taxon>Actinomycetes</taxon>
        <taxon>Propionibacteriales</taxon>
        <taxon>Nocardioidaceae</taxon>
        <taxon>Mumia</taxon>
    </lineage>
</organism>
<dbReference type="EMBL" id="VDFR01000072">
    <property type="protein sequence ID" value="TNC44648.1"/>
    <property type="molecule type" value="Genomic_DNA"/>
</dbReference>
<dbReference type="RefSeq" id="WP_139105157.1">
    <property type="nucleotide sequence ID" value="NZ_VDFR01000010.1"/>
</dbReference>
<sequence length="136" mass="15128">MSACQCPPLSEDPAVALVERILEEAAFRSGAEQPLPDERVTATHAIWLCACETMDDSPVWLIYVTEDGGIGWRRLGESDLSAVVDATHLTGCHPDPSGVLKWLRGEWPYPWPGRGRGDFPDHAFTCDELRRRLLRG</sequence>
<proteinExistence type="predicted"/>
<dbReference type="OrthoDB" id="3751021at2"/>
<name>A0A5C4MY20_9ACTN</name>
<protein>
    <submittedName>
        <fullName evidence="2">Uncharacterized protein</fullName>
    </submittedName>
</protein>
<dbReference type="Proteomes" id="UP000306740">
    <property type="component" value="Unassembled WGS sequence"/>
</dbReference>
<gene>
    <name evidence="2" type="ORF">FHE65_02375</name>
    <name evidence="1" type="ORF">FHE65_16480</name>
</gene>
<evidence type="ECO:0000313" key="2">
    <source>
        <dbReference type="EMBL" id="TNC51036.1"/>
    </source>
</evidence>
<comment type="caution">
    <text evidence="2">The sequence shown here is derived from an EMBL/GenBank/DDBJ whole genome shotgun (WGS) entry which is preliminary data.</text>
</comment>
<dbReference type="EMBL" id="VDFR01000010">
    <property type="protein sequence ID" value="TNC51036.1"/>
    <property type="molecule type" value="Genomic_DNA"/>
</dbReference>
<evidence type="ECO:0000313" key="3">
    <source>
        <dbReference type="Proteomes" id="UP000306740"/>
    </source>
</evidence>
<reference evidence="2 3" key="1">
    <citation type="submission" date="2019-05" db="EMBL/GenBank/DDBJ databases">
        <title>Mumia sp. nov., isolated from the intestinal contents of plateau pika (Ochotona curzoniae) in the Qinghai-Tibet plateau of China.</title>
        <authorList>
            <person name="Tian Z."/>
        </authorList>
    </citation>
    <scope>NUCLEOTIDE SEQUENCE [LARGE SCALE GENOMIC DNA]</scope>
    <source>
        <strain evidence="3">527</strain>
        <strain evidence="2">Z527</strain>
    </source>
</reference>
<accession>A0A5C4MY20</accession>
<evidence type="ECO:0000313" key="1">
    <source>
        <dbReference type="EMBL" id="TNC44648.1"/>
    </source>
</evidence>